<evidence type="ECO:0000313" key="3">
    <source>
        <dbReference type="Proteomes" id="UP001179952"/>
    </source>
</evidence>
<feature type="compositionally biased region" description="Basic and acidic residues" evidence="1">
    <location>
        <begin position="20"/>
        <end position="37"/>
    </location>
</feature>
<sequence>MRHGQWPVLHPQSRPWQAEAHWERRMGRGDGEEGQEDRGELQCLVKTKIIYCGHRALMVQSRVFAVLVVWYLDLEGFRSSQYWIHQECQS</sequence>
<evidence type="ECO:0000256" key="1">
    <source>
        <dbReference type="SAM" id="MobiDB-lite"/>
    </source>
</evidence>
<proteinExistence type="predicted"/>
<evidence type="ECO:0000313" key="2">
    <source>
        <dbReference type="EMBL" id="KAK1265324.1"/>
    </source>
</evidence>
<accession>A0AAV9AM80</accession>
<feature type="region of interest" description="Disordered" evidence="1">
    <location>
        <begin position="1"/>
        <end position="37"/>
    </location>
</feature>
<gene>
    <name evidence="2" type="ORF">QJS04_geneDACA016973</name>
</gene>
<keyword evidence="3" id="KW-1185">Reference proteome</keyword>
<organism evidence="2 3">
    <name type="scientific">Acorus gramineus</name>
    <name type="common">Dwarf sweet flag</name>
    <dbReference type="NCBI Taxonomy" id="55184"/>
    <lineage>
        <taxon>Eukaryota</taxon>
        <taxon>Viridiplantae</taxon>
        <taxon>Streptophyta</taxon>
        <taxon>Embryophyta</taxon>
        <taxon>Tracheophyta</taxon>
        <taxon>Spermatophyta</taxon>
        <taxon>Magnoliopsida</taxon>
        <taxon>Liliopsida</taxon>
        <taxon>Acoraceae</taxon>
        <taxon>Acorus</taxon>
    </lineage>
</organism>
<dbReference type="AlphaFoldDB" id="A0AAV9AM80"/>
<dbReference type="EMBL" id="JAUJYN010000008">
    <property type="protein sequence ID" value="KAK1265324.1"/>
    <property type="molecule type" value="Genomic_DNA"/>
</dbReference>
<protein>
    <submittedName>
        <fullName evidence="2">Uncharacterized protein</fullName>
    </submittedName>
</protein>
<reference evidence="2" key="2">
    <citation type="submission" date="2023-06" db="EMBL/GenBank/DDBJ databases">
        <authorList>
            <person name="Ma L."/>
            <person name="Liu K.-W."/>
            <person name="Li Z."/>
            <person name="Hsiao Y.-Y."/>
            <person name="Qi Y."/>
            <person name="Fu T."/>
            <person name="Tang G."/>
            <person name="Zhang D."/>
            <person name="Sun W.-H."/>
            <person name="Liu D.-K."/>
            <person name="Li Y."/>
            <person name="Chen G.-Z."/>
            <person name="Liu X.-D."/>
            <person name="Liao X.-Y."/>
            <person name="Jiang Y.-T."/>
            <person name="Yu X."/>
            <person name="Hao Y."/>
            <person name="Huang J."/>
            <person name="Zhao X.-W."/>
            <person name="Ke S."/>
            <person name="Chen Y.-Y."/>
            <person name="Wu W.-L."/>
            <person name="Hsu J.-L."/>
            <person name="Lin Y.-F."/>
            <person name="Huang M.-D."/>
            <person name="Li C.-Y."/>
            <person name="Huang L."/>
            <person name="Wang Z.-W."/>
            <person name="Zhao X."/>
            <person name="Zhong W.-Y."/>
            <person name="Peng D.-H."/>
            <person name="Ahmad S."/>
            <person name="Lan S."/>
            <person name="Zhang J.-S."/>
            <person name="Tsai W.-C."/>
            <person name="Van De Peer Y."/>
            <person name="Liu Z.-J."/>
        </authorList>
    </citation>
    <scope>NUCLEOTIDE SEQUENCE</scope>
    <source>
        <strain evidence="2">SCP</strain>
        <tissue evidence="2">Leaves</tissue>
    </source>
</reference>
<dbReference type="Proteomes" id="UP001179952">
    <property type="component" value="Unassembled WGS sequence"/>
</dbReference>
<comment type="caution">
    <text evidence="2">The sequence shown here is derived from an EMBL/GenBank/DDBJ whole genome shotgun (WGS) entry which is preliminary data.</text>
</comment>
<name>A0AAV9AM80_ACOGR</name>
<reference evidence="2" key="1">
    <citation type="journal article" date="2023" name="Nat. Commun.">
        <title>Diploid and tetraploid genomes of Acorus and the evolution of monocots.</title>
        <authorList>
            <person name="Ma L."/>
            <person name="Liu K.W."/>
            <person name="Li Z."/>
            <person name="Hsiao Y.Y."/>
            <person name="Qi Y."/>
            <person name="Fu T."/>
            <person name="Tang G.D."/>
            <person name="Zhang D."/>
            <person name="Sun W.H."/>
            <person name="Liu D.K."/>
            <person name="Li Y."/>
            <person name="Chen G.Z."/>
            <person name="Liu X.D."/>
            <person name="Liao X.Y."/>
            <person name="Jiang Y.T."/>
            <person name="Yu X."/>
            <person name="Hao Y."/>
            <person name="Huang J."/>
            <person name="Zhao X.W."/>
            <person name="Ke S."/>
            <person name="Chen Y.Y."/>
            <person name="Wu W.L."/>
            <person name="Hsu J.L."/>
            <person name="Lin Y.F."/>
            <person name="Huang M.D."/>
            <person name="Li C.Y."/>
            <person name="Huang L."/>
            <person name="Wang Z.W."/>
            <person name="Zhao X."/>
            <person name="Zhong W.Y."/>
            <person name="Peng D.H."/>
            <person name="Ahmad S."/>
            <person name="Lan S."/>
            <person name="Zhang J.S."/>
            <person name="Tsai W.C."/>
            <person name="Van de Peer Y."/>
            <person name="Liu Z.J."/>
        </authorList>
    </citation>
    <scope>NUCLEOTIDE SEQUENCE</scope>
    <source>
        <strain evidence="2">SCP</strain>
    </source>
</reference>